<evidence type="ECO:0000313" key="2">
    <source>
        <dbReference type="Proteomes" id="UP000009135"/>
    </source>
</evidence>
<dbReference type="STRING" id="1111676.MHC_02310"/>
<organism evidence="1 2">
    <name type="scientific">Mycoplasma haemocanis (strain Illinois)</name>
    <dbReference type="NCBI Taxonomy" id="1111676"/>
    <lineage>
        <taxon>Bacteria</taxon>
        <taxon>Bacillati</taxon>
        <taxon>Mycoplasmatota</taxon>
        <taxon>Mollicutes</taxon>
        <taxon>Mycoplasmataceae</taxon>
        <taxon>Mycoplasma</taxon>
    </lineage>
</organism>
<dbReference type="KEGG" id="mhe:MHC_02310"/>
<reference evidence="1 2" key="1">
    <citation type="journal article" date="2012" name="J. Bacteriol.">
        <title>Complete genome sequence of Mycoplasma haemocanis strain Illinois.</title>
        <authorList>
            <person name="do Nascimento N.C."/>
            <person name="Guimaraes A.M."/>
            <person name="Santos A.P."/>
            <person name="Sanmiguel P.J."/>
            <person name="Messick J.B."/>
        </authorList>
    </citation>
    <scope>NUCLEOTIDE SEQUENCE [LARGE SCALE GENOMIC DNA]</scope>
    <source>
        <strain evidence="1 2">Illinois</strain>
    </source>
</reference>
<sequence>MASFLAKGGIAFVGVGGIGLGGLAASSYSNPEKSSIKTLLKSKGYKLTSELPINEQTEAWKKVSKTYALEVNDNLRIKDGNLSEEDIKNWCIYTIEQQDKDFMLKKAEKWCTIYSTFEDKLKEEKLSMETDVNTFKTKYSSLGNLKAEVDKITAENSGSGGDDNGQKLKKWCHSNAYLSREDRISYQDFKKHCKK</sequence>
<dbReference type="AlphaFoldDB" id="H6N6Q6"/>
<dbReference type="HOGENOM" id="CLU_119971_0_0_14"/>
<gene>
    <name evidence="1" type="ordered locus">MHC_02310</name>
</gene>
<dbReference type="Proteomes" id="UP000009135">
    <property type="component" value="Chromosome"/>
</dbReference>
<evidence type="ECO:0000313" key="1">
    <source>
        <dbReference type="EMBL" id="AEW45328.1"/>
    </source>
</evidence>
<proteinExistence type="predicted"/>
<dbReference type="OrthoDB" id="9829821at2"/>
<name>H6N6Q6_MYCHN</name>
<dbReference type="EMBL" id="CP003199">
    <property type="protein sequence ID" value="AEW45328.1"/>
    <property type="molecule type" value="Genomic_DNA"/>
</dbReference>
<accession>H6N6Q6</accession>
<protein>
    <submittedName>
        <fullName evidence="1">Uncharacterized protein</fullName>
    </submittedName>
</protein>
<keyword evidence="2" id="KW-1185">Reference proteome</keyword>